<gene>
    <name evidence="4" type="ORF">C7M84_012055</name>
</gene>
<feature type="compositionally biased region" description="Basic and acidic residues" evidence="1">
    <location>
        <begin position="39"/>
        <end position="57"/>
    </location>
</feature>
<feature type="transmembrane region" description="Helical" evidence="2">
    <location>
        <begin position="284"/>
        <end position="309"/>
    </location>
</feature>
<dbReference type="GO" id="GO:0003676">
    <property type="term" value="F:nucleic acid binding"/>
    <property type="evidence" value="ECO:0007669"/>
    <property type="project" value="InterPro"/>
</dbReference>
<dbReference type="PANTHER" id="PTHR21032">
    <property type="entry name" value="G PATCH DOMAIN-CONTAINING PROTEIN 11"/>
    <property type="match status" value="1"/>
</dbReference>
<keyword evidence="5" id="KW-1185">Reference proteome</keyword>
<sequence length="447" mass="50070">MADSEEEIDYMSEDFLAQCVGNNDVRPGLLFSHSSKRSAQIEKQRKNKNESNRERFKPVKQVQQERLQEGLNTALDSSNKGFAMLQKMGYKPGSSLGKQGQGKLEPVAVELKADRVGLGWQEMISEHRKKQQEIKRQKQEKHKKEIDPEQFRARMRSQQQEKLINADLMKSQRICHQMDSKAELTEPVEPWFWPNLRSLFSSCPFPLRFVSMVLLSVPPSLLSSCPTLTLIGVQQIFSSPTCPKTSPFVIISTHGKSNGTEEGESQAKARGPPVEKAGAPRWRLGWFIVLVVFVLPSLSTCFGLIYVHLVASGYTNSQVSPIPGLMLGWLPNRSRSNKPHPLLQSPTPECHWDLLGGDGRFLVCLLDDLVWYYVCFGSLRQMTPHIHNTDDTTTSTIANDTTTIPDDTITSTIADDTTSTIADDTTTSTIPHDTTTSTIPHDTPHPQ</sequence>
<reference evidence="4 5" key="2">
    <citation type="submission" date="2019-01" db="EMBL/GenBank/DDBJ databases">
        <title>The decoding of complex shrimp genome reveals the adaptation for benthos swimmer, frequently molting mechanism and breeding impact on genome.</title>
        <authorList>
            <person name="Sun Y."/>
            <person name="Gao Y."/>
            <person name="Yu Y."/>
        </authorList>
    </citation>
    <scope>NUCLEOTIDE SEQUENCE [LARGE SCALE GENOMIC DNA]</scope>
    <source>
        <tissue evidence="4">Muscle</tissue>
    </source>
</reference>
<dbReference type="OrthoDB" id="786951at2759"/>
<dbReference type="SMART" id="SM00443">
    <property type="entry name" value="G_patch"/>
    <property type="match status" value="1"/>
</dbReference>
<feature type="domain" description="G-patch" evidence="3">
    <location>
        <begin position="77"/>
        <end position="123"/>
    </location>
</feature>
<feature type="region of interest" description="Disordered" evidence="1">
    <location>
        <begin position="421"/>
        <end position="447"/>
    </location>
</feature>
<reference evidence="4 5" key="1">
    <citation type="submission" date="2018-04" db="EMBL/GenBank/DDBJ databases">
        <authorList>
            <person name="Zhang X."/>
            <person name="Yuan J."/>
            <person name="Li F."/>
            <person name="Xiang J."/>
        </authorList>
    </citation>
    <scope>NUCLEOTIDE SEQUENCE [LARGE SCALE GENOMIC DNA]</scope>
    <source>
        <tissue evidence="4">Muscle</tissue>
    </source>
</reference>
<organism evidence="4 5">
    <name type="scientific">Penaeus vannamei</name>
    <name type="common">Whiteleg shrimp</name>
    <name type="synonym">Litopenaeus vannamei</name>
    <dbReference type="NCBI Taxonomy" id="6689"/>
    <lineage>
        <taxon>Eukaryota</taxon>
        <taxon>Metazoa</taxon>
        <taxon>Ecdysozoa</taxon>
        <taxon>Arthropoda</taxon>
        <taxon>Crustacea</taxon>
        <taxon>Multicrustacea</taxon>
        <taxon>Malacostraca</taxon>
        <taxon>Eumalacostraca</taxon>
        <taxon>Eucarida</taxon>
        <taxon>Decapoda</taxon>
        <taxon>Dendrobranchiata</taxon>
        <taxon>Penaeoidea</taxon>
        <taxon>Penaeidae</taxon>
        <taxon>Penaeus</taxon>
    </lineage>
</organism>
<evidence type="ECO:0000313" key="4">
    <source>
        <dbReference type="EMBL" id="ROT69733.1"/>
    </source>
</evidence>
<feature type="region of interest" description="Disordered" evidence="1">
    <location>
        <begin position="254"/>
        <end position="274"/>
    </location>
</feature>
<dbReference type="Pfam" id="PF01585">
    <property type="entry name" value="G-patch"/>
    <property type="match status" value="1"/>
</dbReference>
<dbReference type="EMBL" id="QCYY01002524">
    <property type="protein sequence ID" value="ROT69733.1"/>
    <property type="molecule type" value="Genomic_DNA"/>
</dbReference>
<dbReference type="GO" id="GO:0000776">
    <property type="term" value="C:kinetochore"/>
    <property type="evidence" value="ECO:0007669"/>
    <property type="project" value="TreeGrafter"/>
</dbReference>
<comment type="caution">
    <text evidence="4">The sequence shown here is derived from an EMBL/GenBank/DDBJ whole genome shotgun (WGS) entry which is preliminary data.</text>
</comment>
<evidence type="ECO:0000256" key="2">
    <source>
        <dbReference type="SAM" id="Phobius"/>
    </source>
</evidence>
<evidence type="ECO:0000259" key="3">
    <source>
        <dbReference type="PROSITE" id="PS50174"/>
    </source>
</evidence>
<keyword evidence="2" id="KW-0472">Membrane</keyword>
<keyword evidence="2" id="KW-1133">Transmembrane helix</keyword>
<evidence type="ECO:0000256" key="1">
    <source>
        <dbReference type="SAM" id="MobiDB-lite"/>
    </source>
</evidence>
<dbReference type="PANTHER" id="PTHR21032:SF0">
    <property type="entry name" value="G PATCH DOMAIN-CONTAINING PROTEIN 11"/>
    <property type="match status" value="1"/>
</dbReference>
<dbReference type="PROSITE" id="PS50174">
    <property type="entry name" value="G_PATCH"/>
    <property type="match status" value="1"/>
</dbReference>
<dbReference type="STRING" id="6689.A0A423T005"/>
<keyword evidence="2" id="KW-0812">Transmembrane</keyword>
<proteinExistence type="predicted"/>
<evidence type="ECO:0000313" key="5">
    <source>
        <dbReference type="Proteomes" id="UP000283509"/>
    </source>
</evidence>
<dbReference type="InterPro" id="IPR000467">
    <property type="entry name" value="G_patch_dom"/>
</dbReference>
<name>A0A423T005_PENVA</name>
<dbReference type="AlphaFoldDB" id="A0A423T005"/>
<dbReference type="Proteomes" id="UP000283509">
    <property type="component" value="Unassembled WGS sequence"/>
</dbReference>
<accession>A0A423T005</accession>
<protein>
    <recommendedName>
        <fullName evidence="3">G-patch domain-containing protein</fullName>
    </recommendedName>
</protein>
<feature type="compositionally biased region" description="Low complexity" evidence="1">
    <location>
        <begin position="421"/>
        <end position="441"/>
    </location>
</feature>
<dbReference type="InterPro" id="IPR039249">
    <property type="entry name" value="GPATCH11"/>
</dbReference>
<feature type="region of interest" description="Disordered" evidence="1">
    <location>
        <begin position="35"/>
        <end position="62"/>
    </location>
</feature>